<feature type="region of interest" description="Disordered" evidence="8">
    <location>
        <begin position="57"/>
        <end position="87"/>
    </location>
</feature>
<keyword evidence="7" id="KW-0963">Cytoplasm</keyword>
<comment type="function">
    <text evidence="7">Single strand-specific metallo-endoribonuclease involved in late-stage 70S ribosome quality control and in maturation of the 3' terminus of the 16S rRNA.</text>
</comment>
<gene>
    <name evidence="7" type="primary">ybeY</name>
    <name evidence="9" type="ORF">LX81_00211</name>
</gene>
<comment type="cofactor">
    <cofactor evidence="7">
        <name>Zn(2+)</name>
        <dbReference type="ChEBI" id="CHEBI:29105"/>
    </cofactor>
    <text evidence="7">Binds 1 zinc ion.</text>
</comment>
<keyword evidence="4 7" id="KW-0255">Endonuclease</keyword>
<keyword evidence="5 7" id="KW-0378">Hydrolase</keyword>
<dbReference type="Pfam" id="PF02130">
    <property type="entry name" value="YbeY"/>
    <property type="match status" value="1"/>
</dbReference>
<dbReference type="GO" id="GO:0008270">
    <property type="term" value="F:zinc ion binding"/>
    <property type="evidence" value="ECO:0007669"/>
    <property type="project" value="UniProtKB-UniRule"/>
</dbReference>
<evidence type="ECO:0000256" key="7">
    <source>
        <dbReference type="HAMAP-Rule" id="MF_00009"/>
    </source>
</evidence>
<feature type="binding site" evidence="7">
    <location>
        <position position="129"/>
    </location>
    <ligand>
        <name>Zn(2+)</name>
        <dbReference type="ChEBI" id="CHEBI:29105"/>
        <note>catalytic</note>
    </ligand>
</feature>
<name>A0A2W7NIQ1_9RHOB</name>
<dbReference type="EC" id="3.1.-.-" evidence="7"/>
<dbReference type="NCBIfam" id="TIGR00043">
    <property type="entry name" value="rRNA maturation RNase YbeY"/>
    <property type="match status" value="1"/>
</dbReference>
<feature type="compositionally biased region" description="Basic and acidic residues" evidence="8">
    <location>
        <begin position="66"/>
        <end position="79"/>
    </location>
</feature>
<feature type="binding site" evidence="7">
    <location>
        <position position="123"/>
    </location>
    <ligand>
        <name>Zn(2+)</name>
        <dbReference type="ChEBI" id="CHEBI:29105"/>
        <note>catalytic</note>
    </ligand>
</feature>
<dbReference type="EMBL" id="QKZL01000001">
    <property type="protein sequence ID" value="PZX19750.1"/>
    <property type="molecule type" value="Genomic_DNA"/>
</dbReference>
<dbReference type="GO" id="GO:0004222">
    <property type="term" value="F:metalloendopeptidase activity"/>
    <property type="evidence" value="ECO:0007669"/>
    <property type="project" value="InterPro"/>
</dbReference>
<dbReference type="AlphaFoldDB" id="A0A2W7NIQ1"/>
<evidence type="ECO:0000256" key="5">
    <source>
        <dbReference type="ARBA" id="ARBA00022801"/>
    </source>
</evidence>
<keyword evidence="7" id="KW-0698">rRNA processing</keyword>
<evidence type="ECO:0000256" key="1">
    <source>
        <dbReference type="ARBA" id="ARBA00010875"/>
    </source>
</evidence>
<keyword evidence="10" id="KW-1185">Reference proteome</keyword>
<dbReference type="GO" id="GO:0006364">
    <property type="term" value="P:rRNA processing"/>
    <property type="evidence" value="ECO:0007669"/>
    <property type="project" value="UniProtKB-UniRule"/>
</dbReference>
<comment type="caution">
    <text evidence="9">The sequence shown here is derived from an EMBL/GenBank/DDBJ whole genome shotgun (WGS) entry which is preliminary data.</text>
</comment>
<dbReference type="PROSITE" id="PS01306">
    <property type="entry name" value="UPF0054"/>
    <property type="match status" value="1"/>
</dbReference>
<organism evidence="9 10">
    <name type="scientific">Palleronia aestuarii</name>
    <dbReference type="NCBI Taxonomy" id="568105"/>
    <lineage>
        <taxon>Bacteria</taxon>
        <taxon>Pseudomonadati</taxon>
        <taxon>Pseudomonadota</taxon>
        <taxon>Alphaproteobacteria</taxon>
        <taxon>Rhodobacterales</taxon>
        <taxon>Roseobacteraceae</taxon>
        <taxon>Palleronia</taxon>
    </lineage>
</organism>
<sequence>MIEAKGWAECGLPGIADRAALAVLGYLKLDGPFEIALLGCDDERIAALNAEFRTRPRPTNVLSWPSEDRAAARDGDRPPAPDGSDPELGDIAIAFETCAREAVAAGVPLAQHATHLVVHAVLHLLGYDHERPGDAELMEGTEVEILAQLGYPDPYTVASDA</sequence>
<dbReference type="PANTHER" id="PTHR46986:SF1">
    <property type="entry name" value="ENDORIBONUCLEASE YBEY, CHLOROPLASTIC"/>
    <property type="match status" value="1"/>
</dbReference>
<feature type="binding site" evidence="7">
    <location>
        <position position="119"/>
    </location>
    <ligand>
        <name>Zn(2+)</name>
        <dbReference type="ChEBI" id="CHEBI:29105"/>
        <note>catalytic</note>
    </ligand>
</feature>
<evidence type="ECO:0000256" key="3">
    <source>
        <dbReference type="ARBA" id="ARBA00022723"/>
    </source>
</evidence>
<dbReference type="PANTHER" id="PTHR46986">
    <property type="entry name" value="ENDORIBONUCLEASE YBEY, CHLOROPLASTIC"/>
    <property type="match status" value="1"/>
</dbReference>
<dbReference type="GO" id="GO:0005737">
    <property type="term" value="C:cytoplasm"/>
    <property type="evidence" value="ECO:0007669"/>
    <property type="project" value="UniProtKB-SubCell"/>
</dbReference>
<dbReference type="Proteomes" id="UP000248916">
    <property type="component" value="Unassembled WGS sequence"/>
</dbReference>
<evidence type="ECO:0000313" key="9">
    <source>
        <dbReference type="EMBL" id="PZX19750.1"/>
    </source>
</evidence>
<dbReference type="HAMAP" id="MF_00009">
    <property type="entry name" value="Endoribonucl_YbeY"/>
    <property type="match status" value="1"/>
</dbReference>
<comment type="subcellular location">
    <subcellularLocation>
        <location evidence="7">Cytoplasm</location>
    </subcellularLocation>
</comment>
<dbReference type="SUPFAM" id="SSF55486">
    <property type="entry name" value="Metalloproteases ('zincins'), catalytic domain"/>
    <property type="match status" value="1"/>
</dbReference>
<evidence type="ECO:0000256" key="6">
    <source>
        <dbReference type="ARBA" id="ARBA00022833"/>
    </source>
</evidence>
<dbReference type="Gene3D" id="3.40.390.30">
    <property type="entry name" value="Metalloproteases ('zincins'), catalytic domain"/>
    <property type="match status" value="1"/>
</dbReference>
<comment type="similarity">
    <text evidence="1 7">Belongs to the endoribonuclease YbeY family.</text>
</comment>
<evidence type="ECO:0000256" key="4">
    <source>
        <dbReference type="ARBA" id="ARBA00022759"/>
    </source>
</evidence>
<keyword evidence="7" id="KW-0690">Ribosome biogenesis</keyword>
<evidence type="ECO:0000256" key="8">
    <source>
        <dbReference type="SAM" id="MobiDB-lite"/>
    </source>
</evidence>
<dbReference type="InterPro" id="IPR023091">
    <property type="entry name" value="MetalPrtase_cat_dom_sf_prd"/>
</dbReference>
<proteinExistence type="inferred from homology"/>
<keyword evidence="3 7" id="KW-0479">Metal-binding</keyword>
<keyword evidence="6 7" id="KW-0862">Zinc</keyword>
<protein>
    <recommendedName>
        <fullName evidence="7">Endoribonuclease YbeY</fullName>
        <ecNumber evidence="7">3.1.-.-</ecNumber>
    </recommendedName>
</protein>
<keyword evidence="2 7" id="KW-0540">Nuclease</keyword>
<accession>A0A2W7NIQ1</accession>
<dbReference type="InterPro" id="IPR020549">
    <property type="entry name" value="YbeY_CS"/>
</dbReference>
<evidence type="ECO:0000256" key="2">
    <source>
        <dbReference type="ARBA" id="ARBA00022722"/>
    </source>
</evidence>
<dbReference type="InterPro" id="IPR002036">
    <property type="entry name" value="YbeY"/>
</dbReference>
<dbReference type="GO" id="GO:0004521">
    <property type="term" value="F:RNA endonuclease activity"/>
    <property type="evidence" value="ECO:0007669"/>
    <property type="project" value="UniProtKB-UniRule"/>
</dbReference>
<evidence type="ECO:0000313" key="10">
    <source>
        <dbReference type="Proteomes" id="UP000248916"/>
    </source>
</evidence>
<reference evidence="9 10" key="1">
    <citation type="submission" date="2018-06" db="EMBL/GenBank/DDBJ databases">
        <title>Genomic Encyclopedia of Archaeal and Bacterial Type Strains, Phase II (KMG-II): from individual species to whole genera.</title>
        <authorList>
            <person name="Goeker M."/>
        </authorList>
    </citation>
    <scope>NUCLEOTIDE SEQUENCE [LARGE SCALE GENOMIC DNA]</scope>
    <source>
        <strain evidence="9 10">DSM 22009</strain>
    </source>
</reference>